<keyword evidence="3 10" id="KW-0812">Transmembrane</keyword>
<evidence type="ECO:0000256" key="2">
    <source>
        <dbReference type="ARBA" id="ARBA00022679"/>
    </source>
</evidence>
<dbReference type="PANTHER" id="PTHR22883:SF480">
    <property type="entry name" value="PALMITOYLTRANSFERASE SWF1"/>
    <property type="match status" value="1"/>
</dbReference>
<feature type="compositionally biased region" description="Polar residues" evidence="11">
    <location>
        <begin position="249"/>
        <end position="259"/>
    </location>
</feature>
<evidence type="ECO:0000259" key="12">
    <source>
        <dbReference type="Pfam" id="PF01529"/>
    </source>
</evidence>
<keyword evidence="4 10" id="KW-1133">Transmembrane helix</keyword>
<dbReference type="GO" id="GO:0016020">
    <property type="term" value="C:membrane"/>
    <property type="evidence" value="ECO:0007669"/>
    <property type="project" value="UniProtKB-SubCell"/>
</dbReference>
<dbReference type="GO" id="GO:0019706">
    <property type="term" value="F:protein-cysteine S-palmitoyltransferase activity"/>
    <property type="evidence" value="ECO:0007669"/>
    <property type="project" value="UniProtKB-EC"/>
</dbReference>
<dbReference type="GO" id="GO:0006612">
    <property type="term" value="P:protein targeting to membrane"/>
    <property type="evidence" value="ECO:0007669"/>
    <property type="project" value="TreeGrafter"/>
</dbReference>
<comment type="caution">
    <text evidence="13">The sequence shown here is derived from an EMBL/GenBank/DDBJ whole genome shotgun (WGS) entry which is preliminary data.</text>
</comment>
<comment type="subcellular location">
    <subcellularLocation>
        <location evidence="1">Membrane</location>
        <topology evidence="1">Multi-pass membrane protein</topology>
    </subcellularLocation>
</comment>
<evidence type="ECO:0000256" key="1">
    <source>
        <dbReference type="ARBA" id="ARBA00004141"/>
    </source>
</evidence>
<dbReference type="Pfam" id="PF01529">
    <property type="entry name" value="DHHC"/>
    <property type="match status" value="1"/>
</dbReference>
<dbReference type="EMBL" id="JAGHQM010001008">
    <property type="protein sequence ID" value="KAH0556797.1"/>
    <property type="molecule type" value="Genomic_DNA"/>
</dbReference>
<evidence type="ECO:0000256" key="11">
    <source>
        <dbReference type="SAM" id="MobiDB-lite"/>
    </source>
</evidence>
<keyword evidence="14" id="KW-1185">Reference proteome</keyword>
<evidence type="ECO:0000256" key="8">
    <source>
        <dbReference type="ARBA" id="ARBA00023315"/>
    </source>
</evidence>
<dbReference type="Proteomes" id="UP000750711">
    <property type="component" value="Unassembled WGS sequence"/>
</dbReference>
<evidence type="ECO:0000256" key="7">
    <source>
        <dbReference type="ARBA" id="ARBA00023288"/>
    </source>
</evidence>
<dbReference type="InterPro" id="IPR001594">
    <property type="entry name" value="Palmitoyltrfase_DHHC"/>
</dbReference>
<keyword evidence="2 10" id="KW-0808">Transferase</keyword>
<evidence type="ECO:0000256" key="6">
    <source>
        <dbReference type="ARBA" id="ARBA00023139"/>
    </source>
</evidence>
<keyword evidence="7" id="KW-0449">Lipoprotein</keyword>
<keyword evidence="6" id="KW-0564">Palmitate</keyword>
<proteinExistence type="inferred from homology"/>
<organism evidence="13 14">
    <name type="scientific">Trichoglossum hirsutum</name>
    <dbReference type="NCBI Taxonomy" id="265104"/>
    <lineage>
        <taxon>Eukaryota</taxon>
        <taxon>Fungi</taxon>
        <taxon>Dikarya</taxon>
        <taxon>Ascomycota</taxon>
        <taxon>Pezizomycotina</taxon>
        <taxon>Geoglossomycetes</taxon>
        <taxon>Geoglossales</taxon>
        <taxon>Geoglossaceae</taxon>
        <taxon>Trichoglossum</taxon>
    </lineage>
</organism>
<dbReference type="AlphaFoldDB" id="A0A9P8RMS9"/>
<evidence type="ECO:0000256" key="5">
    <source>
        <dbReference type="ARBA" id="ARBA00023136"/>
    </source>
</evidence>
<comment type="catalytic activity">
    <reaction evidence="9 10">
        <text>L-cysteinyl-[protein] + hexadecanoyl-CoA = S-hexadecanoyl-L-cysteinyl-[protein] + CoA</text>
        <dbReference type="Rhea" id="RHEA:36683"/>
        <dbReference type="Rhea" id="RHEA-COMP:10131"/>
        <dbReference type="Rhea" id="RHEA-COMP:11032"/>
        <dbReference type="ChEBI" id="CHEBI:29950"/>
        <dbReference type="ChEBI" id="CHEBI:57287"/>
        <dbReference type="ChEBI" id="CHEBI:57379"/>
        <dbReference type="ChEBI" id="CHEBI:74151"/>
        <dbReference type="EC" id="2.3.1.225"/>
    </reaction>
</comment>
<evidence type="ECO:0000313" key="13">
    <source>
        <dbReference type="EMBL" id="KAH0556797.1"/>
    </source>
</evidence>
<dbReference type="GO" id="GO:0005794">
    <property type="term" value="C:Golgi apparatus"/>
    <property type="evidence" value="ECO:0007669"/>
    <property type="project" value="TreeGrafter"/>
</dbReference>
<accession>A0A9P8RMS9</accession>
<dbReference type="PANTHER" id="PTHR22883">
    <property type="entry name" value="ZINC FINGER DHHC DOMAIN CONTAINING PROTEIN"/>
    <property type="match status" value="1"/>
</dbReference>
<keyword evidence="5 10" id="KW-0472">Membrane</keyword>
<dbReference type="InterPro" id="IPR039859">
    <property type="entry name" value="PFA4/ZDH16/20/ERF2-like"/>
</dbReference>
<gene>
    <name evidence="13" type="ORF">GP486_005416</name>
</gene>
<evidence type="ECO:0000256" key="10">
    <source>
        <dbReference type="RuleBase" id="RU079119"/>
    </source>
</evidence>
<comment type="caution">
    <text evidence="10">Lacks conserved residue(s) required for the propagation of feature annotation.</text>
</comment>
<feature type="region of interest" description="Disordered" evidence="11">
    <location>
        <begin position="241"/>
        <end position="261"/>
    </location>
</feature>
<dbReference type="EC" id="2.3.1.225" evidence="10"/>
<evidence type="ECO:0000256" key="9">
    <source>
        <dbReference type="ARBA" id="ARBA00048048"/>
    </source>
</evidence>
<keyword evidence="8 10" id="KW-0012">Acyltransferase</keyword>
<sequence length="298" mass="33940">MAAFTDPGMVTQENHRLALQKYPYDNILFTPGVKCTTCGFVKPARSKHCRTCKGCVARQDHHCVWINNCVGQGNNHYFILFLCSISLLLTYGAYASHLLLSQLLQAKQQSLEMFSNRQRLQPIPGIRHWSTGLDWSDYFASWGWALVEDVCVGGVGLLSALCMPMAWGFLGYHIYLMWAGMTTNESLKWADWRDDIADGLVFIAEEETGETFLLNTGQVEKDVEPQLAYPSPRKRALKRTLDGKPPIYPQSSDKVSNPDLQGKFTPEWRRVTSLREVDNIYDRGFWKNVESVFKPVFL</sequence>
<evidence type="ECO:0000313" key="14">
    <source>
        <dbReference type="Proteomes" id="UP000750711"/>
    </source>
</evidence>
<dbReference type="GO" id="GO:0005783">
    <property type="term" value="C:endoplasmic reticulum"/>
    <property type="evidence" value="ECO:0007669"/>
    <property type="project" value="TreeGrafter"/>
</dbReference>
<comment type="similarity">
    <text evidence="10">Belongs to the DHHC palmitoyltransferase family.</text>
</comment>
<protein>
    <recommendedName>
        <fullName evidence="10">Palmitoyltransferase</fullName>
        <ecNumber evidence="10">2.3.1.225</ecNumber>
    </recommendedName>
</protein>
<reference evidence="13" key="1">
    <citation type="submission" date="2021-03" db="EMBL/GenBank/DDBJ databases">
        <title>Comparative genomics and phylogenomic investigation of the class Geoglossomycetes provide insights into ecological specialization and systematics.</title>
        <authorList>
            <person name="Melie T."/>
            <person name="Pirro S."/>
            <person name="Miller A.N."/>
            <person name="Quandt A."/>
        </authorList>
    </citation>
    <scope>NUCLEOTIDE SEQUENCE</scope>
    <source>
        <strain evidence="13">CAQ_001_2017</strain>
    </source>
</reference>
<feature type="domain" description="Palmitoyltransferase DHHC" evidence="12">
    <location>
        <begin position="34"/>
        <end position="189"/>
    </location>
</feature>
<evidence type="ECO:0000256" key="3">
    <source>
        <dbReference type="ARBA" id="ARBA00022692"/>
    </source>
</evidence>
<feature type="transmembrane region" description="Helical" evidence="10">
    <location>
        <begin position="77"/>
        <end position="100"/>
    </location>
</feature>
<dbReference type="PROSITE" id="PS50216">
    <property type="entry name" value="DHHC"/>
    <property type="match status" value="1"/>
</dbReference>
<comment type="domain">
    <text evidence="10">The DHHC domain is required for palmitoyltransferase activity.</text>
</comment>
<evidence type="ECO:0000256" key="4">
    <source>
        <dbReference type="ARBA" id="ARBA00022989"/>
    </source>
</evidence>
<name>A0A9P8RMS9_9PEZI</name>